<feature type="domain" description="EF-hand" evidence="12">
    <location>
        <begin position="370"/>
        <end position="405"/>
    </location>
</feature>
<feature type="region of interest" description="Disordered" evidence="10">
    <location>
        <begin position="1"/>
        <end position="56"/>
    </location>
</feature>
<dbReference type="PROSITE" id="PS50222">
    <property type="entry name" value="EF_HAND_2"/>
    <property type="match status" value="4"/>
</dbReference>
<dbReference type="SUPFAM" id="SSF47473">
    <property type="entry name" value="EF-hand"/>
    <property type="match status" value="1"/>
</dbReference>
<dbReference type="Gene3D" id="3.30.200.20">
    <property type="entry name" value="Phosphorylase Kinase, domain 1"/>
    <property type="match status" value="1"/>
</dbReference>
<comment type="cofactor">
    <cofactor evidence="1">
        <name>Mg(2+)</name>
        <dbReference type="ChEBI" id="CHEBI:18420"/>
    </cofactor>
</comment>
<dbReference type="Gene3D" id="1.10.510.10">
    <property type="entry name" value="Transferase(Phosphotransferase) domain 1"/>
    <property type="match status" value="1"/>
</dbReference>
<evidence type="ECO:0000313" key="13">
    <source>
        <dbReference type="EMBL" id="CAG9323184.1"/>
    </source>
</evidence>
<dbReference type="InterPro" id="IPR011992">
    <property type="entry name" value="EF-hand-dom_pair"/>
</dbReference>
<dbReference type="SUPFAM" id="SSF56112">
    <property type="entry name" value="Protein kinase-like (PK-like)"/>
    <property type="match status" value="1"/>
</dbReference>
<dbReference type="Pfam" id="PF13499">
    <property type="entry name" value="EF-hand_7"/>
    <property type="match status" value="2"/>
</dbReference>
<gene>
    <name evidence="13" type="ORF">BSTOLATCC_MIC33085</name>
</gene>
<comment type="subunit">
    <text evidence="2">Monomer.</text>
</comment>
<feature type="domain" description="EF-hand" evidence="12">
    <location>
        <begin position="441"/>
        <end position="476"/>
    </location>
</feature>
<evidence type="ECO:0008006" key="15">
    <source>
        <dbReference type="Google" id="ProtNLM"/>
    </source>
</evidence>
<evidence type="ECO:0000256" key="1">
    <source>
        <dbReference type="ARBA" id="ARBA00001946"/>
    </source>
</evidence>
<evidence type="ECO:0000256" key="2">
    <source>
        <dbReference type="ARBA" id="ARBA00011245"/>
    </source>
</evidence>
<dbReference type="CDD" id="cd00051">
    <property type="entry name" value="EFh"/>
    <property type="match status" value="2"/>
</dbReference>
<evidence type="ECO:0000256" key="9">
    <source>
        <dbReference type="ARBA" id="ARBA00024334"/>
    </source>
</evidence>
<dbReference type="GO" id="GO:0005509">
    <property type="term" value="F:calcium ion binding"/>
    <property type="evidence" value="ECO:0007669"/>
    <property type="project" value="InterPro"/>
</dbReference>
<organism evidence="13 14">
    <name type="scientific">Blepharisma stoltei</name>
    <dbReference type="NCBI Taxonomy" id="1481888"/>
    <lineage>
        <taxon>Eukaryota</taxon>
        <taxon>Sar</taxon>
        <taxon>Alveolata</taxon>
        <taxon>Ciliophora</taxon>
        <taxon>Postciliodesmatophora</taxon>
        <taxon>Heterotrichea</taxon>
        <taxon>Heterotrichida</taxon>
        <taxon>Blepharismidae</taxon>
        <taxon>Blepharisma</taxon>
    </lineage>
</organism>
<evidence type="ECO:0000256" key="7">
    <source>
        <dbReference type="ARBA" id="ARBA00022837"/>
    </source>
</evidence>
<dbReference type="PROSITE" id="PS00018">
    <property type="entry name" value="EF_HAND_1"/>
    <property type="match status" value="4"/>
</dbReference>
<dbReference type="FunFam" id="1.10.510.10:FF:000571">
    <property type="entry name" value="Maternal embryonic leucine zipper kinase"/>
    <property type="match status" value="1"/>
</dbReference>
<name>A0AAU9J4M8_9CILI</name>
<evidence type="ECO:0000259" key="11">
    <source>
        <dbReference type="PROSITE" id="PS50011"/>
    </source>
</evidence>
<keyword evidence="6" id="KW-0418">Kinase</keyword>
<proteinExistence type="inferred from homology"/>
<dbReference type="GO" id="GO:0005524">
    <property type="term" value="F:ATP binding"/>
    <property type="evidence" value="ECO:0007669"/>
    <property type="project" value="UniProtKB-KW"/>
</dbReference>
<evidence type="ECO:0000256" key="4">
    <source>
        <dbReference type="ARBA" id="ARBA00022679"/>
    </source>
</evidence>
<feature type="domain" description="EF-hand" evidence="12">
    <location>
        <begin position="406"/>
        <end position="440"/>
    </location>
</feature>
<keyword evidence="14" id="KW-1185">Reference proteome</keyword>
<evidence type="ECO:0000256" key="8">
    <source>
        <dbReference type="ARBA" id="ARBA00022840"/>
    </source>
</evidence>
<evidence type="ECO:0000256" key="5">
    <source>
        <dbReference type="ARBA" id="ARBA00022741"/>
    </source>
</evidence>
<evidence type="ECO:0000256" key="10">
    <source>
        <dbReference type="SAM" id="MobiDB-lite"/>
    </source>
</evidence>
<dbReference type="InterPro" id="IPR000719">
    <property type="entry name" value="Prot_kinase_dom"/>
</dbReference>
<protein>
    <recommendedName>
        <fullName evidence="15">Calcium-dependent protein kinase</fullName>
    </recommendedName>
</protein>
<feature type="domain" description="Protein kinase" evidence="11">
    <location>
        <begin position="70"/>
        <end position="324"/>
    </location>
</feature>
<feature type="compositionally biased region" description="Polar residues" evidence="10">
    <location>
        <begin position="46"/>
        <end position="56"/>
    </location>
</feature>
<evidence type="ECO:0000313" key="14">
    <source>
        <dbReference type="Proteomes" id="UP001162131"/>
    </source>
</evidence>
<dbReference type="InterPro" id="IPR018247">
    <property type="entry name" value="EF_Hand_1_Ca_BS"/>
</dbReference>
<dbReference type="Pfam" id="PF00069">
    <property type="entry name" value="Pkinase"/>
    <property type="match status" value="1"/>
</dbReference>
<dbReference type="PANTHER" id="PTHR24349">
    <property type="entry name" value="SERINE/THREONINE-PROTEIN KINASE"/>
    <property type="match status" value="1"/>
</dbReference>
<keyword evidence="8" id="KW-0067">ATP-binding</keyword>
<comment type="similarity">
    <text evidence="9">Belongs to the protein kinase superfamily. Ser/Thr protein kinase family. CDPK subfamily.</text>
</comment>
<evidence type="ECO:0000256" key="6">
    <source>
        <dbReference type="ARBA" id="ARBA00022777"/>
    </source>
</evidence>
<dbReference type="GO" id="GO:0004674">
    <property type="term" value="F:protein serine/threonine kinase activity"/>
    <property type="evidence" value="ECO:0007669"/>
    <property type="project" value="UniProtKB-KW"/>
</dbReference>
<keyword evidence="4" id="KW-0808">Transferase</keyword>
<dbReference type="SMART" id="SM00054">
    <property type="entry name" value="EFh"/>
    <property type="match status" value="4"/>
</dbReference>
<feature type="domain" description="EF-hand" evidence="12">
    <location>
        <begin position="477"/>
        <end position="508"/>
    </location>
</feature>
<dbReference type="InterPro" id="IPR050205">
    <property type="entry name" value="CDPK_Ser/Thr_kinases"/>
</dbReference>
<sequence length="510" mass="57870">MGCCNQRPATNSEARPKPEVKKENKKSLNALKTPKKEQRHKKKISKGSQDHLSTQGSIIVSTKGKPLENYKIMGTLKTTHGKSIYLTKEKNSQTYKIVKEYNKSSLDDANKIYEQLKVLKDLDHPNIVKIFGLVDAEGAFFIIQEYCTGGELFDKIIKQNAIGENLAARYMRDILSAINYCHSQGIAHRNLNPESLVLDNPDDNAILKISDFESFEKIVRTTRYQKRSIGNTYYMAPELFKGEYGKEIDIWSAGVILCTLISGNPPFHGKTRDEIFNSIQKGLDLSSSDYVLASDEAKDLISKMLEKDPKMRITAEEALNHPWIENRANNKVPDNVIVSGTLDRLAKFTVKSKVEQSILNFISYQITSVKEEHELSELFRSIDENGDGRISKAELMKAYKKKKLGSKDEINSIMENCDKNNSGFIEYQEFVTGVSQWNKKIQARQLREVFGLCDGNGDGLLSLEELKGCIPGIEGSEWDKFFVEVDSNQDHLISVDELKTYFETKFQLKE</sequence>
<dbReference type="Proteomes" id="UP001162131">
    <property type="component" value="Unassembled WGS sequence"/>
</dbReference>
<dbReference type="EMBL" id="CAJZBQ010000033">
    <property type="protein sequence ID" value="CAG9323184.1"/>
    <property type="molecule type" value="Genomic_DNA"/>
</dbReference>
<dbReference type="AlphaFoldDB" id="A0AAU9J4M8"/>
<reference evidence="13" key="1">
    <citation type="submission" date="2021-09" db="EMBL/GenBank/DDBJ databases">
        <authorList>
            <consortium name="AG Swart"/>
            <person name="Singh M."/>
            <person name="Singh A."/>
            <person name="Seah K."/>
            <person name="Emmerich C."/>
        </authorList>
    </citation>
    <scope>NUCLEOTIDE SEQUENCE</scope>
    <source>
        <strain evidence="13">ATCC30299</strain>
    </source>
</reference>
<dbReference type="Gene3D" id="1.10.238.10">
    <property type="entry name" value="EF-hand"/>
    <property type="match status" value="1"/>
</dbReference>
<feature type="compositionally biased region" description="Basic and acidic residues" evidence="10">
    <location>
        <begin position="14"/>
        <end position="26"/>
    </location>
</feature>
<accession>A0AAU9J4M8</accession>
<comment type="caution">
    <text evidence="13">The sequence shown here is derived from an EMBL/GenBank/DDBJ whole genome shotgun (WGS) entry which is preliminary data.</text>
</comment>
<evidence type="ECO:0000259" key="12">
    <source>
        <dbReference type="PROSITE" id="PS50222"/>
    </source>
</evidence>
<evidence type="ECO:0000256" key="3">
    <source>
        <dbReference type="ARBA" id="ARBA00022527"/>
    </source>
</evidence>
<keyword evidence="5" id="KW-0547">Nucleotide-binding</keyword>
<dbReference type="InterPro" id="IPR002048">
    <property type="entry name" value="EF_hand_dom"/>
</dbReference>
<dbReference type="PROSITE" id="PS50011">
    <property type="entry name" value="PROTEIN_KINASE_DOM"/>
    <property type="match status" value="1"/>
</dbReference>
<keyword evidence="3" id="KW-0723">Serine/threonine-protein kinase</keyword>
<keyword evidence="7" id="KW-0106">Calcium</keyword>
<dbReference type="InterPro" id="IPR011009">
    <property type="entry name" value="Kinase-like_dom_sf"/>
</dbReference>